<dbReference type="AlphaFoldDB" id="A0A7X2MUY4"/>
<dbReference type="Gene3D" id="3.20.20.370">
    <property type="entry name" value="Glycoside hydrolase/deacetylase"/>
    <property type="match status" value="1"/>
</dbReference>
<protein>
    <submittedName>
        <fullName evidence="1">Polysaccharide deacetylase family protein</fullName>
    </submittedName>
</protein>
<reference evidence="1 2" key="1">
    <citation type="submission" date="2019-11" db="EMBL/GenBank/DDBJ databases">
        <title>Draft Genome Sequence of Plant Growth-Promoting Rhizosphere-Associated Bacteria.</title>
        <authorList>
            <person name="Vasilyev I.Y."/>
            <person name="Radchenko V."/>
            <person name="Ilnitskaya E.V."/>
        </authorList>
    </citation>
    <scope>NUCLEOTIDE SEQUENCE [LARGE SCALE GENOMIC DNA]</scope>
    <source>
        <strain evidence="1 2">VRA_MhP_f</strain>
    </source>
</reference>
<dbReference type="Proteomes" id="UP000461948">
    <property type="component" value="Unassembled WGS sequence"/>
</dbReference>
<dbReference type="PANTHER" id="PTHR34216">
    <property type="match status" value="1"/>
</dbReference>
<dbReference type="SUPFAM" id="SSF88713">
    <property type="entry name" value="Glycoside hydrolase/deacetylase"/>
    <property type="match status" value="1"/>
</dbReference>
<accession>A0A7X2MUY4</accession>
<proteinExistence type="predicted"/>
<dbReference type="EMBL" id="WKLC01002832">
    <property type="protein sequence ID" value="MSE19491.1"/>
    <property type="molecule type" value="Genomic_DNA"/>
</dbReference>
<organism evidence="1 2">
    <name type="scientific">Enterobacter agglomerans</name>
    <name type="common">Erwinia herbicola</name>
    <name type="synonym">Pantoea agglomerans</name>
    <dbReference type="NCBI Taxonomy" id="549"/>
    <lineage>
        <taxon>Bacteria</taxon>
        <taxon>Pseudomonadati</taxon>
        <taxon>Pseudomonadota</taxon>
        <taxon>Gammaproteobacteria</taxon>
        <taxon>Enterobacterales</taxon>
        <taxon>Erwiniaceae</taxon>
        <taxon>Pantoea</taxon>
        <taxon>Pantoea agglomerans group</taxon>
    </lineage>
</organism>
<comment type="caution">
    <text evidence="1">The sequence shown here is derived from an EMBL/GenBank/DDBJ whole genome shotgun (WGS) entry which is preliminary data.</text>
</comment>
<dbReference type="GO" id="GO:0005975">
    <property type="term" value="P:carbohydrate metabolic process"/>
    <property type="evidence" value="ECO:0007669"/>
    <property type="project" value="InterPro"/>
</dbReference>
<gene>
    <name evidence="1" type="ORF">GKC49_31635</name>
</gene>
<evidence type="ECO:0000313" key="2">
    <source>
        <dbReference type="Proteomes" id="UP000461948"/>
    </source>
</evidence>
<dbReference type="InterPro" id="IPR051398">
    <property type="entry name" value="Polysacch_Deacetylase"/>
</dbReference>
<feature type="non-terminal residue" evidence="1">
    <location>
        <position position="1"/>
    </location>
</feature>
<dbReference type="InterPro" id="IPR011330">
    <property type="entry name" value="Glyco_hydro/deAcase_b/a-brl"/>
</dbReference>
<dbReference type="PANTHER" id="PTHR34216:SF3">
    <property type="entry name" value="POLY-BETA-1,6-N-ACETYL-D-GLUCOSAMINE N-DEACETYLASE"/>
    <property type="match status" value="1"/>
</dbReference>
<evidence type="ECO:0000313" key="1">
    <source>
        <dbReference type="EMBL" id="MSE19491.1"/>
    </source>
</evidence>
<sequence>QLVEMANSRGLLNRSLKQNTILLIYPVGRYTPASPFIAQRAGYKFALTTKPGLANASQGLYELHRQRVIPNMSDESFNQLLSGN</sequence>
<name>A0A7X2MUY4_ENTAG</name>